<sequence length="497" mass="51137">MPTRHTAPSSQRWKALLFISIAQLMVVLDGAVMNIALPSAQQALHFTDGSRQWVVTAYGLAFGGLLLVGGRIGDMVGRRRVFLIALAGFAIASAIGGLAANAEMLLIARALQGAFAALLAPAALSLISLLFTQPRDRAKAFGVFAAVSIAGGAVGLIAGGLLTQYLNWRFAMFILVPIAVIGILGAIATVHDDGERHRARLDIPGVLLASLGLVGLVYGFSAAESHGWLAGPTIGSFVVGVLLLAAFIVVQSRVKAPLLPLRVLSERNRAAAYLSVGLAIVSMFGMFLLLSYYFQQVKGWSPVMAGLAFMPMAVLQALGATQVGARLAHRIAPRPIMVGGYLVGAAGLVLLALLDADSGFLEIAIAEAVVGIGIGTAFMPAMSISTHGVEPTDVGVASAMISSSQQVGGSIGVALLNTVATSSAASYLVTRGGTAAPVHVQNQALMHGYSAAYWLATIFVVAAALVSAILVNASAPEHLPTSASDDVALDAVPLPAH</sequence>
<keyword evidence="6 7" id="KW-0472">Membrane</keyword>
<feature type="transmembrane region" description="Helical" evidence="7">
    <location>
        <begin position="360"/>
        <end position="379"/>
    </location>
</feature>
<keyword evidence="5 7" id="KW-1133">Transmembrane helix</keyword>
<gene>
    <name evidence="9" type="ORF">HNR20_000250</name>
</gene>
<evidence type="ECO:0000313" key="10">
    <source>
        <dbReference type="Proteomes" id="UP000586947"/>
    </source>
</evidence>
<keyword evidence="3" id="KW-1003">Cell membrane</keyword>
<dbReference type="GO" id="GO:0005886">
    <property type="term" value="C:plasma membrane"/>
    <property type="evidence" value="ECO:0007669"/>
    <property type="project" value="UniProtKB-SubCell"/>
</dbReference>
<dbReference type="AlphaFoldDB" id="A0A840VGH4"/>
<keyword evidence="2" id="KW-0813">Transport</keyword>
<reference evidence="9 10" key="1">
    <citation type="submission" date="2020-08" db="EMBL/GenBank/DDBJ databases">
        <title>Sequencing the genomes of 1000 actinobacteria strains.</title>
        <authorList>
            <person name="Klenk H.-P."/>
        </authorList>
    </citation>
    <scope>NUCLEOTIDE SEQUENCE [LARGE SCALE GENOMIC DNA]</scope>
    <source>
        <strain evidence="9 10">DSM 103125</strain>
    </source>
</reference>
<keyword evidence="4 7" id="KW-0812">Transmembrane</keyword>
<accession>A0A840VGH4</accession>
<comment type="subcellular location">
    <subcellularLocation>
        <location evidence="1">Cell membrane</location>
        <topology evidence="1">Multi-pass membrane protein</topology>
    </subcellularLocation>
</comment>
<evidence type="ECO:0000313" key="9">
    <source>
        <dbReference type="EMBL" id="MBB5475745.1"/>
    </source>
</evidence>
<feature type="transmembrane region" description="Helical" evidence="7">
    <location>
        <begin position="203"/>
        <end position="223"/>
    </location>
</feature>
<dbReference type="PROSITE" id="PS50850">
    <property type="entry name" value="MFS"/>
    <property type="match status" value="1"/>
</dbReference>
<dbReference type="InterPro" id="IPR020846">
    <property type="entry name" value="MFS_dom"/>
</dbReference>
<dbReference type="NCBIfam" id="TIGR00711">
    <property type="entry name" value="efflux_EmrB"/>
    <property type="match status" value="1"/>
</dbReference>
<dbReference type="SUPFAM" id="SSF103473">
    <property type="entry name" value="MFS general substrate transporter"/>
    <property type="match status" value="1"/>
</dbReference>
<dbReference type="InterPro" id="IPR011701">
    <property type="entry name" value="MFS"/>
</dbReference>
<keyword evidence="10" id="KW-1185">Reference proteome</keyword>
<evidence type="ECO:0000256" key="2">
    <source>
        <dbReference type="ARBA" id="ARBA00022448"/>
    </source>
</evidence>
<dbReference type="Proteomes" id="UP000586947">
    <property type="component" value="Unassembled WGS sequence"/>
</dbReference>
<feature type="transmembrane region" description="Helical" evidence="7">
    <location>
        <begin position="143"/>
        <end position="162"/>
    </location>
</feature>
<evidence type="ECO:0000256" key="4">
    <source>
        <dbReference type="ARBA" id="ARBA00022692"/>
    </source>
</evidence>
<evidence type="ECO:0000256" key="7">
    <source>
        <dbReference type="SAM" id="Phobius"/>
    </source>
</evidence>
<dbReference type="InterPro" id="IPR036259">
    <property type="entry name" value="MFS_trans_sf"/>
</dbReference>
<dbReference type="PANTHER" id="PTHR42718">
    <property type="entry name" value="MAJOR FACILITATOR SUPERFAMILY MULTIDRUG TRANSPORTER MFSC"/>
    <property type="match status" value="1"/>
</dbReference>
<feature type="transmembrane region" description="Helical" evidence="7">
    <location>
        <begin position="271"/>
        <end position="294"/>
    </location>
</feature>
<dbReference type="GO" id="GO:0022857">
    <property type="term" value="F:transmembrane transporter activity"/>
    <property type="evidence" value="ECO:0007669"/>
    <property type="project" value="InterPro"/>
</dbReference>
<dbReference type="CDD" id="cd17321">
    <property type="entry name" value="MFS_MMR_MDR_like"/>
    <property type="match status" value="1"/>
</dbReference>
<feature type="transmembrane region" description="Helical" evidence="7">
    <location>
        <begin position="168"/>
        <end position="191"/>
    </location>
</feature>
<dbReference type="EMBL" id="JACHDP010000001">
    <property type="protein sequence ID" value="MBB5475745.1"/>
    <property type="molecule type" value="Genomic_DNA"/>
</dbReference>
<feature type="transmembrane region" description="Helical" evidence="7">
    <location>
        <begin position="81"/>
        <end position="100"/>
    </location>
</feature>
<proteinExistence type="predicted"/>
<feature type="transmembrane region" description="Helical" evidence="7">
    <location>
        <begin position="229"/>
        <end position="250"/>
    </location>
</feature>
<dbReference type="Pfam" id="PF07690">
    <property type="entry name" value="MFS_1"/>
    <property type="match status" value="1"/>
</dbReference>
<feature type="transmembrane region" description="Helical" evidence="7">
    <location>
        <begin position="336"/>
        <end position="354"/>
    </location>
</feature>
<organism evidence="9 10">
    <name type="scientific">Micromonospora parathelypteridis</name>
    <dbReference type="NCBI Taxonomy" id="1839617"/>
    <lineage>
        <taxon>Bacteria</taxon>
        <taxon>Bacillati</taxon>
        <taxon>Actinomycetota</taxon>
        <taxon>Actinomycetes</taxon>
        <taxon>Micromonosporales</taxon>
        <taxon>Micromonosporaceae</taxon>
        <taxon>Micromonospora</taxon>
    </lineage>
</organism>
<feature type="transmembrane region" description="Helical" evidence="7">
    <location>
        <begin position="50"/>
        <end position="69"/>
    </location>
</feature>
<dbReference type="PANTHER" id="PTHR42718:SF46">
    <property type="entry name" value="BLR6921 PROTEIN"/>
    <property type="match status" value="1"/>
</dbReference>
<feature type="transmembrane region" description="Helical" evidence="7">
    <location>
        <begin position="106"/>
        <end position="131"/>
    </location>
</feature>
<dbReference type="Gene3D" id="1.20.1720.10">
    <property type="entry name" value="Multidrug resistance protein D"/>
    <property type="match status" value="1"/>
</dbReference>
<evidence type="ECO:0000256" key="6">
    <source>
        <dbReference type="ARBA" id="ARBA00023136"/>
    </source>
</evidence>
<dbReference type="RefSeq" id="WP_184175624.1">
    <property type="nucleotide sequence ID" value="NZ_BMNF01000006.1"/>
</dbReference>
<feature type="transmembrane region" description="Helical" evidence="7">
    <location>
        <begin position="300"/>
        <end position="324"/>
    </location>
</feature>
<name>A0A840VGH4_9ACTN</name>
<protein>
    <submittedName>
        <fullName evidence="9">EmrB/QacA subfamily drug resistance transporter</fullName>
    </submittedName>
</protein>
<comment type="caution">
    <text evidence="9">The sequence shown here is derived from an EMBL/GenBank/DDBJ whole genome shotgun (WGS) entry which is preliminary data.</text>
</comment>
<feature type="domain" description="Major facilitator superfamily (MFS) profile" evidence="8">
    <location>
        <begin position="15"/>
        <end position="475"/>
    </location>
</feature>
<evidence type="ECO:0000256" key="5">
    <source>
        <dbReference type="ARBA" id="ARBA00022989"/>
    </source>
</evidence>
<evidence type="ECO:0000259" key="8">
    <source>
        <dbReference type="PROSITE" id="PS50850"/>
    </source>
</evidence>
<evidence type="ECO:0000256" key="3">
    <source>
        <dbReference type="ARBA" id="ARBA00022475"/>
    </source>
</evidence>
<dbReference type="InterPro" id="IPR004638">
    <property type="entry name" value="EmrB-like"/>
</dbReference>
<feature type="transmembrane region" description="Helical" evidence="7">
    <location>
        <begin position="451"/>
        <end position="471"/>
    </location>
</feature>
<dbReference type="Gene3D" id="1.20.1250.20">
    <property type="entry name" value="MFS general substrate transporter like domains"/>
    <property type="match status" value="1"/>
</dbReference>
<evidence type="ECO:0000256" key="1">
    <source>
        <dbReference type="ARBA" id="ARBA00004651"/>
    </source>
</evidence>